<organism evidence="12 13">
    <name type="scientific">Clostridium aciditolerans</name>
    <dbReference type="NCBI Taxonomy" id="339861"/>
    <lineage>
        <taxon>Bacteria</taxon>
        <taxon>Bacillati</taxon>
        <taxon>Bacillota</taxon>
        <taxon>Clostridia</taxon>
        <taxon>Eubacteriales</taxon>
        <taxon>Clostridiaceae</taxon>
        <taxon>Clostridium</taxon>
    </lineage>
</organism>
<dbReference type="Pfam" id="PF02050">
    <property type="entry name" value="FliJ"/>
    <property type="match status" value="1"/>
</dbReference>
<name>A0A934HW95_9CLOT</name>
<dbReference type="GO" id="GO:0005886">
    <property type="term" value="C:plasma membrane"/>
    <property type="evidence" value="ECO:0007669"/>
    <property type="project" value="UniProtKB-SubCell"/>
</dbReference>
<keyword evidence="8" id="KW-0653">Protein transport</keyword>
<keyword evidence="6" id="KW-0145">Chemotaxis</keyword>
<protein>
    <recommendedName>
        <fullName evidence="3">Flagellar FliJ protein</fullName>
    </recommendedName>
</protein>
<dbReference type="GO" id="GO:0015031">
    <property type="term" value="P:protein transport"/>
    <property type="evidence" value="ECO:0007669"/>
    <property type="project" value="UniProtKB-KW"/>
</dbReference>
<keyword evidence="12" id="KW-0282">Flagellum</keyword>
<dbReference type="RefSeq" id="WP_211145113.1">
    <property type="nucleotide sequence ID" value="NZ_JAEEGB010000059.1"/>
</dbReference>
<keyword evidence="7" id="KW-1005">Bacterial flagellum biogenesis</keyword>
<keyword evidence="12" id="KW-0969">Cilium</keyword>
<evidence type="ECO:0000313" key="12">
    <source>
        <dbReference type="EMBL" id="MBI6875781.1"/>
    </source>
</evidence>
<keyword evidence="5" id="KW-1003">Cell membrane</keyword>
<keyword evidence="9" id="KW-0472">Membrane</keyword>
<evidence type="ECO:0000256" key="10">
    <source>
        <dbReference type="ARBA" id="ARBA00023225"/>
    </source>
</evidence>
<dbReference type="EMBL" id="JAEEGB010000059">
    <property type="protein sequence ID" value="MBI6875781.1"/>
    <property type="molecule type" value="Genomic_DNA"/>
</dbReference>
<dbReference type="GO" id="GO:0009288">
    <property type="term" value="C:bacterial-type flagellum"/>
    <property type="evidence" value="ECO:0007669"/>
    <property type="project" value="InterPro"/>
</dbReference>
<feature type="coiled-coil region" evidence="11">
    <location>
        <begin position="76"/>
        <end position="110"/>
    </location>
</feature>
<keyword evidence="4" id="KW-0813">Transport</keyword>
<reference evidence="12" key="1">
    <citation type="submission" date="2020-12" db="EMBL/GenBank/DDBJ databases">
        <title>Clostridium thailandense sp. nov., a novel acetogenic bacterium isolated from peat land soil in Thailand.</title>
        <authorList>
            <person name="Chaikitkaew S."/>
            <person name="Birkeland N.K."/>
        </authorList>
    </citation>
    <scope>NUCLEOTIDE SEQUENCE</scope>
    <source>
        <strain evidence="12">DSM 17425</strain>
    </source>
</reference>
<sequence length="153" mass="18447">MQQYHFRLQKLLDIRLQKEDESKRIFKEAQSEKLKVEKKLNELKDNYIKYRTISNKESVIEQKIRHVYLNAINYSINEAHEELAKKQKVLEEKRDELKQKQIERKTVETLKEKQKATFLKEQNFIEQKANDEFALYGFIRNLKNLKGGEMNGD</sequence>
<dbReference type="InterPro" id="IPR012823">
    <property type="entry name" value="Flagell_FliJ"/>
</dbReference>
<keyword evidence="12" id="KW-0966">Cell projection</keyword>
<keyword evidence="10" id="KW-1006">Bacterial flagellum protein export</keyword>
<comment type="caution">
    <text evidence="12">The sequence shown here is derived from an EMBL/GenBank/DDBJ whole genome shotgun (WGS) entry which is preliminary data.</text>
</comment>
<dbReference type="Proteomes" id="UP000622687">
    <property type="component" value="Unassembled WGS sequence"/>
</dbReference>
<evidence type="ECO:0000256" key="2">
    <source>
        <dbReference type="ARBA" id="ARBA00010004"/>
    </source>
</evidence>
<dbReference type="NCBIfam" id="TIGR02473">
    <property type="entry name" value="flagell_FliJ"/>
    <property type="match status" value="1"/>
</dbReference>
<dbReference type="GO" id="GO:0006935">
    <property type="term" value="P:chemotaxis"/>
    <property type="evidence" value="ECO:0007669"/>
    <property type="project" value="UniProtKB-KW"/>
</dbReference>
<evidence type="ECO:0000256" key="11">
    <source>
        <dbReference type="SAM" id="Coils"/>
    </source>
</evidence>
<evidence type="ECO:0000256" key="3">
    <source>
        <dbReference type="ARBA" id="ARBA00020392"/>
    </source>
</evidence>
<accession>A0A934HW95</accession>
<keyword evidence="11" id="KW-0175">Coiled coil</keyword>
<evidence type="ECO:0000256" key="6">
    <source>
        <dbReference type="ARBA" id="ARBA00022500"/>
    </source>
</evidence>
<dbReference type="AlphaFoldDB" id="A0A934HW95"/>
<evidence type="ECO:0000256" key="8">
    <source>
        <dbReference type="ARBA" id="ARBA00022927"/>
    </source>
</evidence>
<comment type="subcellular location">
    <subcellularLocation>
        <location evidence="1">Cell membrane</location>
        <topology evidence="1">Peripheral membrane protein</topology>
        <orientation evidence="1">Cytoplasmic side</orientation>
    </subcellularLocation>
</comment>
<evidence type="ECO:0000313" key="13">
    <source>
        <dbReference type="Proteomes" id="UP000622687"/>
    </source>
</evidence>
<evidence type="ECO:0000256" key="9">
    <source>
        <dbReference type="ARBA" id="ARBA00023136"/>
    </source>
</evidence>
<comment type="similarity">
    <text evidence="2">Belongs to the FliJ family.</text>
</comment>
<dbReference type="GO" id="GO:0071973">
    <property type="term" value="P:bacterial-type flagellum-dependent cell motility"/>
    <property type="evidence" value="ECO:0007669"/>
    <property type="project" value="InterPro"/>
</dbReference>
<evidence type="ECO:0000256" key="7">
    <source>
        <dbReference type="ARBA" id="ARBA00022795"/>
    </source>
</evidence>
<evidence type="ECO:0000256" key="4">
    <source>
        <dbReference type="ARBA" id="ARBA00022448"/>
    </source>
</evidence>
<evidence type="ECO:0000256" key="1">
    <source>
        <dbReference type="ARBA" id="ARBA00004413"/>
    </source>
</evidence>
<dbReference type="Gene3D" id="1.10.287.1700">
    <property type="match status" value="1"/>
</dbReference>
<evidence type="ECO:0000256" key="5">
    <source>
        <dbReference type="ARBA" id="ARBA00022475"/>
    </source>
</evidence>
<dbReference type="InterPro" id="IPR053716">
    <property type="entry name" value="Flag_assembly_chemotaxis_eff"/>
</dbReference>
<keyword evidence="13" id="KW-1185">Reference proteome</keyword>
<dbReference type="GO" id="GO:0044781">
    <property type="term" value="P:bacterial-type flagellum organization"/>
    <property type="evidence" value="ECO:0007669"/>
    <property type="project" value="UniProtKB-KW"/>
</dbReference>
<gene>
    <name evidence="12" type="primary">fliJ</name>
    <name evidence="12" type="ORF">I6U51_24285</name>
</gene>
<proteinExistence type="inferred from homology"/>